<feature type="region of interest" description="Disordered" evidence="1">
    <location>
        <begin position="1"/>
        <end position="146"/>
    </location>
</feature>
<comment type="caution">
    <text evidence="2">The sequence shown here is derived from an EMBL/GenBank/DDBJ whole genome shotgun (WGS) entry which is preliminary data.</text>
</comment>
<name>A0A5B7H1H0_PORTR</name>
<keyword evidence="3" id="KW-1185">Reference proteome</keyword>
<feature type="compositionally biased region" description="Basic and acidic residues" evidence="1">
    <location>
        <begin position="136"/>
        <end position="146"/>
    </location>
</feature>
<proteinExistence type="predicted"/>
<feature type="compositionally biased region" description="Basic and acidic residues" evidence="1">
    <location>
        <begin position="19"/>
        <end position="31"/>
    </location>
</feature>
<evidence type="ECO:0000313" key="3">
    <source>
        <dbReference type="Proteomes" id="UP000324222"/>
    </source>
</evidence>
<evidence type="ECO:0000256" key="1">
    <source>
        <dbReference type="SAM" id="MobiDB-lite"/>
    </source>
</evidence>
<organism evidence="2 3">
    <name type="scientific">Portunus trituberculatus</name>
    <name type="common">Swimming crab</name>
    <name type="synonym">Neptunus trituberculatus</name>
    <dbReference type="NCBI Taxonomy" id="210409"/>
    <lineage>
        <taxon>Eukaryota</taxon>
        <taxon>Metazoa</taxon>
        <taxon>Ecdysozoa</taxon>
        <taxon>Arthropoda</taxon>
        <taxon>Crustacea</taxon>
        <taxon>Multicrustacea</taxon>
        <taxon>Malacostraca</taxon>
        <taxon>Eumalacostraca</taxon>
        <taxon>Eucarida</taxon>
        <taxon>Decapoda</taxon>
        <taxon>Pleocyemata</taxon>
        <taxon>Brachyura</taxon>
        <taxon>Eubrachyura</taxon>
        <taxon>Portunoidea</taxon>
        <taxon>Portunidae</taxon>
        <taxon>Portuninae</taxon>
        <taxon>Portunus</taxon>
    </lineage>
</organism>
<protein>
    <submittedName>
        <fullName evidence="2">Uncharacterized protein</fullName>
    </submittedName>
</protein>
<accession>A0A5B7H1H0</accession>
<reference evidence="2 3" key="1">
    <citation type="submission" date="2019-05" db="EMBL/GenBank/DDBJ databases">
        <title>Another draft genome of Portunus trituberculatus and its Hox gene families provides insights of decapod evolution.</title>
        <authorList>
            <person name="Jeong J.-H."/>
            <person name="Song I."/>
            <person name="Kim S."/>
            <person name="Choi T."/>
            <person name="Kim D."/>
            <person name="Ryu S."/>
            <person name="Kim W."/>
        </authorList>
    </citation>
    <scope>NUCLEOTIDE SEQUENCE [LARGE SCALE GENOMIC DNA]</scope>
    <source>
        <tissue evidence="2">Muscle</tissue>
    </source>
</reference>
<evidence type="ECO:0000313" key="2">
    <source>
        <dbReference type="EMBL" id="MPC66401.1"/>
    </source>
</evidence>
<sequence>MKKCNVGAVVKVDSGVTEGRPEQREGGRRIEWGTVGGDLSGKNTQAAAEGSSGGTRGWQRVGRHRSQQRGGKAGTTTLWREENQGGKKARGKHTSGRQTGRQAGRQAGTEEKGRQKRDTAESTSKQEGRQQAYRQPTDRDRITDRR</sequence>
<dbReference type="Proteomes" id="UP000324222">
    <property type="component" value="Unassembled WGS sequence"/>
</dbReference>
<dbReference type="AlphaFoldDB" id="A0A5B7H1H0"/>
<feature type="compositionally biased region" description="Basic and acidic residues" evidence="1">
    <location>
        <begin position="108"/>
        <end position="128"/>
    </location>
</feature>
<dbReference type="EMBL" id="VSRR010024701">
    <property type="protein sequence ID" value="MPC66401.1"/>
    <property type="molecule type" value="Genomic_DNA"/>
</dbReference>
<gene>
    <name evidence="2" type="ORF">E2C01_060548</name>
</gene>